<evidence type="ECO:0000313" key="4">
    <source>
        <dbReference type="Proteomes" id="UP000663865"/>
    </source>
</evidence>
<dbReference type="CDD" id="cd09076">
    <property type="entry name" value="L1-EN"/>
    <property type="match status" value="1"/>
</dbReference>
<dbReference type="Proteomes" id="UP000663865">
    <property type="component" value="Unassembled WGS sequence"/>
</dbReference>
<dbReference type="GO" id="GO:0003824">
    <property type="term" value="F:catalytic activity"/>
    <property type="evidence" value="ECO:0007669"/>
    <property type="project" value="InterPro"/>
</dbReference>
<dbReference type="Gene3D" id="3.30.70.270">
    <property type="match status" value="1"/>
</dbReference>
<evidence type="ECO:0000313" key="3">
    <source>
        <dbReference type="EMBL" id="CAF3453370.1"/>
    </source>
</evidence>
<dbReference type="EMBL" id="CAJNYV010002058">
    <property type="protein sequence ID" value="CAF3453370.1"/>
    <property type="molecule type" value="Genomic_DNA"/>
</dbReference>
<dbReference type="InterPro" id="IPR000477">
    <property type="entry name" value="RT_dom"/>
</dbReference>
<reference evidence="3" key="1">
    <citation type="submission" date="2021-02" db="EMBL/GenBank/DDBJ databases">
        <authorList>
            <person name="Nowell W R."/>
        </authorList>
    </citation>
    <scope>NUCLEOTIDE SEQUENCE</scope>
</reference>
<name>A0A818DUK3_9BILA</name>
<dbReference type="AlphaFoldDB" id="A0A818DUK3"/>
<dbReference type="PANTHER" id="PTHR47027:SF8">
    <property type="entry name" value="RIBONUCLEASE H"/>
    <property type="match status" value="1"/>
</dbReference>
<gene>
    <name evidence="3" type="ORF">KIK155_LOCUS12550</name>
</gene>
<sequence length="1004" mass="116192">MFQVMVLEDETPRSEGTEKMTGEESRPSTISTVNNDAIESKPKGSSIAEHYRYKRKDQSFLKTHKIGTWNVRSMNQGKLEIVKSEMDRIKIDILGISELKWTGTGHFTSGNYEVYYSGNQNTRKNGVAMVLNKKLVSSVIGYYPKNDRMITIRLHGKPTNLTIIQIYAPTTEAEESTIEDFYMELQQTLDDVPKKDAILIIGDWNAKVGVTAVPGIAGKFGLGKRNEAGEKLIDFCQENHMIITNTCFQQPKRRLYTWTTPSGQHRNQIDYILCNRRWKSSITSIKTRPGADCGTDHELLLACLRIKLKQHHKSTQTAKPDLQNIPYKYKIEVKNRFDALNLMDKEPEELWQEIRDIINDETKINIPTITKKKKNNWISSSTLEIAKKRREAKANGNRQVITKLNADFQRAARKDKEKQIMQECEKVEEYNKKGMTRDLFKKIKYFRGQFIPRNGTLTDQNGKHLINGDEIKNKWKQYTEELYKKEINGTGNLELDNYELEPDILESEVKFAIETLANGKAPGHDGIPIECFKAIKEDAVKILTKLCQQIWKTQKWPQDWKTSLLIPIPKNGNAKDCSNYRTIALISHASKIMLKIIQRRLEPFLEREMPVTQAGFRKGRGTRDQIANLRWLMEKAREYQKEFYLCFIDYSKAFDCVDHEKLWSVLLEMGVPKHLIILMKNLYTNQQATVKTDYGNTNWFNIGKGVRQGCILSPYLFNLYAEHIMRKAGIEEAAGGIKIGGRNINNLRYADDTTIMAETADDLQYLLRKVKEESAAAGLKLNMKKTFVMTNAPIQEFYIDNDQVEIVKEFIFLGSSINIDGNCSNEIKRRLLMGRKAMVSLDKLIKSKDVSLATKIRITKTMVFPITTYGCESWTIKQADRRKIDAFELWCWRRLLRVPWTEKRTNRSVLQEIKPECSLEASMVKLKLSYFGHIMRRQDSLEKEIMLGMVGGKRRRGRQKKRWIDTIKEDTHLTLTQLNTMAHNRNMWRGLIHRIAKSRTRLNG</sequence>
<feature type="compositionally biased region" description="Basic and acidic residues" evidence="1">
    <location>
        <begin position="10"/>
        <end position="26"/>
    </location>
</feature>
<dbReference type="CDD" id="cd01650">
    <property type="entry name" value="RT_nLTR_like"/>
    <property type="match status" value="1"/>
</dbReference>
<accession>A0A818DUK3</accession>
<dbReference type="InterPro" id="IPR005135">
    <property type="entry name" value="Endo/exonuclease/phosphatase"/>
</dbReference>
<dbReference type="Pfam" id="PF00078">
    <property type="entry name" value="RVT_1"/>
    <property type="match status" value="1"/>
</dbReference>
<feature type="region of interest" description="Disordered" evidence="1">
    <location>
        <begin position="1"/>
        <end position="30"/>
    </location>
</feature>
<feature type="domain" description="Reverse transcriptase" evidence="2">
    <location>
        <begin position="549"/>
        <end position="817"/>
    </location>
</feature>
<dbReference type="InterPro" id="IPR043128">
    <property type="entry name" value="Rev_trsase/Diguanyl_cyclase"/>
</dbReference>
<dbReference type="Pfam" id="PF03372">
    <property type="entry name" value="Exo_endo_phos"/>
    <property type="match status" value="1"/>
</dbReference>
<organism evidence="3 4">
    <name type="scientific">Rotaria socialis</name>
    <dbReference type="NCBI Taxonomy" id="392032"/>
    <lineage>
        <taxon>Eukaryota</taxon>
        <taxon>Metazoa</taxon>
        <taxon>Spiralia</taxon>
        <taxon>Gnathifera</taxon>
        <taxon>Rotifera</taxon>
        <taxon>Eurotatoria</taxon>
        <taxon>Bdelloidea</taxon>
        <taxon>Philodinida</taxon>
        <taxon>Philodinidae</taxon>
        <taxon>Rotaria</taxon>
    </lineage>
</organism>
<protein>
    <recommendedName>
        <fullName evidence="2">Reverse transcriptase domain-containing protein</fullName>
    </recommendedName>
</protein>
<dbReference type="PROSITE" id="PS50878">
    <property type="entry name" value="RT_POL"/>
    <property type="match status" value="1"/>
</dbReference>
<dbReference type="PANTHER" id="PTHR47027">
    <property type="entry name" value="REVERSE TRANSCRIPTASE DOMAIN-CONTAINING PROTEIN"/>
    <property type="match status" value="1"/>
</dbReference>
<dbReference type="InterPro" id="IPR043502">
    <property type="entry name" value="DNA/RNA_pol_sf"/>
</dbReference>
<comment type="caution">
    <text evidence="3">The sequence shown here is derived from an EMBL/GenBank/DDBJ whole genome shotgun (WGS) entry which is preliminary data.</text>
</comment>
<evidence type="ECO:0000259" key="2">
    <source>
        <dbReference type="PROSITE" id="PS50878"/>
    </source>
</evidence>
<dbReference type="InterPro" id="IPR036691">
    <property type="entry name" value="Endo/exonu/phosph_ase_sf"/>
</dbReference>
<evidence type="ECO:0000256" key="1">
    <source>
        <dbReference type="SAM" id="MobiDB-lite"/>
    </source>
</evidence>
<dbReference type="SUPFAM" id="SSF56672">
    <property type="entry name" value="DNA/RNA polymerases"/>
    <property type="match status" value="1"/>
</dbReference>
<proteinExistence type="predicted"/>
<dbReference type="SUPFAM" id="SSF56219">
    <property type="entry name" value="DNase I-like"/>
    <property type="match status" value="1"/>
</dbReference>
<dbReference type="Gene3D" id="3.60.10.10">
    <property type="entry name" value="Endonuclease/exonuclease/phosphatase"/>
    <property type="match status" value="1"/>
</dbReference>